<dbReference type="EMBL" id="JBHSXX010000001">
    <property type="protein sequence ID" value="MFC6866233.1"/>
    <property type="molecule type" value="Genomic_DNA"/>
</dbReference>
<evidence type="ECO:0000256" key="1">
    <source>
        <dbReference type="SAM" id="Phobius"/>
    </source>
</evidence>
<feature type="transmembrane region" description="Helical" evidence="1">
    <location>
        <begin position="158"/>
        <end position="183"/>
    </location>
</feature>
<feature type="transmembrane region" description="Helical" evidence="1">
    <location>
        <begin position="220"/>
        <end position="241"/>
    </location>
</feature>
<organism evidence="2 3">
    <name type="scientific">Haloechinothrix salitolerans</name>
    <dbReference type="NCBI Taxonomy" id="926830"/>
    <lineage>
        <taxon>Bacteria</taxon>
        <taxon>Bacillati</taxon>
        <taxon>Actinomycetota</taxon>
        <taxon>Actinomycetes</taxon>
        <taxon>Pseudonocardiales</taxon>
        <taxon>Pseudonocardiaceae</taxon>
        <taxon>Haloechinothrix</taxon>
    </lineage>
</organism>
<reference evidence="3" key="1">
    <citation type="journal article" date="2019" name="Int. J. Syst. Evol. Microbiol.">
        <title>The Global Catalogue of Microorganisms (GCM) 10K type strain sequencing project: providing services to taxonomists for standard genome sequencing and annotation.</title>
        <authorList>
            <consortium name="The Broad Institute Genomics Platform"/>
            <consortium name="The Broad Institute Genome Sequencing Center for Infectious Disease"/>
            <person name="Wu L."/>
            <person name="Ma J."/>
        </authorList>
    </citation>
    <scope>NUCLEOTIDE SEQUENCE [LARGE SCALE GENOMIC DNA]</scope>
    <source>
        <strain evidence="3">KCTC 32255</strain>
    </source>
</reference>
<feature type="transmembrane region" description="Helical" evidence="1">
    <location>
        <begin position="247"/>
        <end position="270"/>
    </location>
</feature>
<keyword evidence="3" id="KW-1185">Reference proteome</keyword>
<dbReference type="InterPro" id="IPR030802">
    <property type="entry name" value="Permease_MalE"/>
</dbReference>
<feature type="transmembrane region" description="Helical" evidence="1">
    <location>
        <begin position="195"/>
        <end position="213"/>
    </location>
</feature>
<comment type="caution">
    <text evidence="2">The sequence shown here is derived from an EMBL/GenBank/DDBJ whole genome shotgun (WGS) entry which is preliminary data.</text>
</comment>
<sequence>MTQGAAYAGVSSRAVGYAPKFARTFVAEAGGMAKLLATITWSALRRPTGYWGRVLEDMHEVIKTSWLAIALAVFGFQAAVSMMAVQIVDMVGAGALFGPYLFAFSTTTFTIWVNSMVVAGVVGTALTAEVGARKVREELDAMEVMGIDPIRELAVPRVVSITLTTVLLSIPALAATAVGMQVAADYVVHMPAPDFYQTLFAGTLPMNIVSFLLNSALVGLLIGTVCCYKGFVAAGGAIGLGKAVNHAVVICFLGVFVLQLAYQAIVLGIFPDAMGTLR</sequence>
<keyword evidence="1" id="KW-0812">Transmembrane</keyword>
<keyword evidence="1" id="KW-0472">Membrane</keyword>
<protein>
    <submittedName>
        <fullName evidence="2">MlaE family ABC transporter permease</fullName>
    </submittedName>
</protein>
<feature type="transmembrane region" description="Helical" evidence="1">
    <location>
        <begin position="65"/>
        <end position="88"/>
    </location>
</feature>
<dbReference type="PANTHER" id="PTHR30188:SF4">
    <property type="entry name" value="PROTEIN TRIGALACTOSYLDIACYLGLYCEROL 1, CHLOROPLASTIC"/>
    <property type="match status" value="1"/>
</dbReference>
<evidence type="ECO:0000313" key="3">
    <source>
        <dbReference type="Proteomes" id="UP001596337"/>
    </source>
</evidence>
<accession>A0ABW2BTU7</accession>
<dbReference type="Proteomes" id="UP001596337">
    <property type="component" value="Unassembled WGS sequence"/>
</dbReference>
<evidence type="ECO:0000313" key="2">
    <source>
        <dbReference type="EMBL" id="MFC6866233.1"/>
    </source>
</evidence>
<feature type="transmembrane region" description="Helical" evidence="1">
    <location>
        <begin position="100"/>
        <end position="126"/>
    </location>
</feature>
<dbReference type="RefSeq" id="WP_345407433.1">
    <property type="nucleotide sequence ID" value="NZ_BAABLA010000123.1"/>
</dbReference>
<name>A0ABW2BTU7_9PSEU</name>
<dbReference type="PANTHER" id="PTHR30188">
    <property type="entry name" value="ABC TRANSPORTER PERMEASE PROTEIN-RELATED"/>
    <property type="match status" value="1"/>
</dbReference>
<dbReference type="Pfam" id="PF02405">
    <property type="entry name" value="MlaE"/>
    <property type="match status" value="1"/>
</dbReference>
<gene>
    <name evidence="2" type="ORF">ACFQGD_03660</name>
</gene>
<keyword evidence="1" id="KW-1133">Transmembrane helix</keyword>
<proteinExistence type="predicted"/>